<dbReference type="Proteomes" id="UP000246005">
    <property type="component" value="Unassembled WGS sequence"/>
</dbReference>
<keyword evidence="4" id="KW-1185">Reference proteome</keyword>
<evidence type="ECO:0000313" key="2">
    <source>
        <dbReference type="EMBL" id="RAS60633.1"/>
    </source>
</evidence>
<dbReference type="AlphaFoldDB" id="A0A316I839"/>
<dbReference type="EMBL" id="QGHB01000002">
    <property type="protein sequence ID" value="PWK89587.1"/>
    <property type="molecule type" value="Genomic_DNA"/>
</dbReference>
<dbReference type="EMBL" id="QLTT01000011">
    <property type="protein sequence ID" value="RAS60633.1"/>
    <property type="molecule type" value="Genomic_DNA"/>
</dbReference>
<organism evidence="1 3">
    <name type="scientific">Lentzea atacamensis</name>
    <dbReference type="NCBI Taxonomy" id="531938"/>
    <lineage>
        <taxon>Bacteria</taxon>
        <taxon>Bacillati</taxon>
        <taxon>Actinomycetota</taxon>
        <taxon>Actinomycetes</taxon>
        <taxon>Pseudonocardiales</taxon>
        <taxon>Pseudonocardiaceae</taxon>
        <taxon>Lentzea</taxon>
    </lineage>
</organism>
<accession>A0A316I839</accession>
<sequence>MIHDEYTIEQVGERLGQVLHHGAATAVVHSFLPV</sequence>
<evidence type="ECO:0000313" key="3">
    <source>
        <dbReference type="Proteomes" id="UP000246005"/>
    </source>
</evidence>
<gene>
    <name evidence="2" type="ORF">C8D87_11151</name>
    <name evidence="1" type="ORF">C8D88_102862</name>
</gene>
<reference evidence="1 3" key="1">
    <citation type="submission" date="2018-05" db="EMBL/GenBank/DDBJ databases">
        <title>Genomic Encyclopedia of Type Strains, Phase IV (KMG-IV): sequencing the most valuable type-strain genomes for metagenomic binning, comparative biology and taxonomic classification.</title>
        <authorList>
            <person name="Goeker M."/>
        </authorList>
    </citation>
    <scope>NUCLEOTIDE SEQUENCE [LARGE SCALE GENOMIC DNA]</scope>
    <source>
        <strain evidence="2 4">DSM 45479</strain>
        <strain evidence="1 3">DSM 45480</strain>
    </source>
</reference>
<proteinExistence type="predicted"/>
<dbReference type="Proteomes" id="UP000248714">
    <property type="component" value="Unassembled WGS sequence"/>
</dbReference>
<comment type="caution">
    <text evidence="1">The sequence shown here is derived from an EMBL/GenBank/DDBJ whole genome shotgun (WGS) entry which is preliminary data.</text>
</comment>
<name>A0A316I839_9PSEU</name>
<evidence type="ECO:0000313" key="1">
    <source>
        <dbReference type="EMBL" id="PWK89587.1"/>
    </source>
</evidence>
<protein>
    <submittedName>
        <fullName evidence="1">Uncharacterized protein</fullName>
    </submittedName>
</protein>
<evidence type="ECO:0000313" key="4">
    <source>
        <dbReference type="Proteomes" id="UP000248714"/>
    </source>
</evidence>